<feature type="non-terminal residue" evidence="1">
    <location>
        <position position="1"/>
    </location>
</feature>
<reference evidence="1 2" key="1">
    <citation type="submission" date="2021-06" db="EMBL/GenBank/DDBJ databases">
        <authorList>
            <person name="Kallberg Y."/>
            <person name="Tangrot J."/>
            <person name="Rosling A."/>
        </authorList>
    </citation>
    <scope>NUCLEOTIDE SEQUENCE [LARGE SCALE GENOMIC DNA]</scope>
    <source>
        <strain evidence="1 2">120-4 pot B 10/14</strain>
    </source>
</reference>
<proteinExistence type="predicted"/>
<sequence>ILLNCEEMFLTFINKITNKLASLKLEILNDVTRASVALLRLFRL</sequence>
<evidence type="ECO:0000313" key="1">
    <source>
        <dbReference type="EMBL" id="CAG8829715.1"/>
    </source>
</evidence>
<organism evidence="1 2">
    <name type="scientific">Gigaspora margarita</name>
    <dbReference type="NCBI Taxonomy" id="4874"/>
    <lineage>
        <taxon>Eukaryota</taxon>
        <taxon>Fungi</taxon>
        <taxon>Fungi incertae sedis</taxon>
        <taxon>Mucoromycota</taxon>
        <taxon>Glomeromycotina</taxon>
        <taxon>Glomeromycetes</taxon>
        <taxon>Diversisporales</taxon>
        <taxon>Gigasporaceae</taxon>
        <taxon>Gigaspora</taxon>
    </lineage>
</organism>
<dbReference type="EMBL" id="CAJVQB010041635">
    <property type="protein sequence ID" value="CAG8829715.1"/>
    <property type="molecule type" value="Genomic_DNA"/>
</dbReference>
<gene>
    <name evidence="1" type="ORF">GMARGA_LOCUS30062</name>
</gene>
<name>A0ABN7WFI0_GIGMA</name>
<accession>A0ABN7WFI0</accession>
<dbReference type="Proteomes" id="UP000789901">
    <property type="component" value="Unassembled WGS sequence"/>
</dbReference>
<protein>
    <submittedName>
        <fullName evidence="1">31985_t:CDS:1</fullName>
    </submittedName>
</protein>
<keyword evidence="2" id="KW-1185">Reference proteome</keyword>
<evidence type="ECO:0000313" key="2">
    <source>
        <dbReference type="Proteomes" id="UP000789901"/>
    </source>
</evidence>
<comment type="caution">
    <text evidence="1">The sequence shown here is derived from an EMBL/GenBank/DDBJ whole genome shotgun (WGS) entry which is preliminary data.</text>
</comment>